<feature type="compositionally biased region" description="Polar residues" evidence="1">
    <location>
        <begin position="224"/>
        <end position="235"/>
    </location>
</feature>
<dbReference type="PROSITE" id="PS50896">
    <property type="entry name" value="LISH"/>
    <property type="match status" value="1"/>
</dbReference>
<reference evidence="2" key="2">
    <citation type="submission" date="2017-11" db="EMBL/GenBank/DDBJ databases">
        <title>Coralsnake Venomics: Analyses of Venom Gland Transcriptomes and Proteomes of Six Brazilian Taxa.</title>
        <authorList>
            <person name="Aird S.D."/>
            <person name="Jorge da Silva N."/>
            <person name="Qiu L."/>
            <person name="Villar-Briones A."/>
            <person name="Aparecida-Saddi V."/>
            <person name="Campos-Telles M.P."/>
            <person name="Grau M."/>
            <person name="Mikheyev A.S."/>
        </authorList>
    </citation>
    <scope>NUCLEOTIDE SEQUENCE</scope>
    <source>
        <tissue evidence="2">Venom_gland</tissue>
    </source>
</reference>
<accession>A0A2D4FB22</accession>
<evidence type="ECO:0000313" key="2">
    <source>
        <dbReference type="EMBL" id="LAA44658.1"/>
    </source>
</evidence>
<proteinExistence type="predicted"/>
<sequence length="269" mass="29539">MLLPSDVARLVLGYLQQEKLLVTCRAFILESSDLKEYAEHCTGEGYVPACLLSLFGKNLITILNEYIAMKSKETTNDVPAMMSSLWKKLDYTLSQIRSMQNSSVFSAHQRSRTRSAIADMKKQKCLQQSASSNLGSSLAVYQPGQLTSTAMTATQVVLKPVIASSLAHTRLISPSTHQGQIQESQINSDTLTLVSALQERKLNSSVLSPGKRKSDSQKKKCNASGPQLSNCSLQESPLAEKESSSVEEESEQLELIDGDLPVIYNKKSF</sequence>
<feature type="region of interest" description="Disordered" evidence="1">
    <location>
        <begin position="204"/>
        <end position="253"/>
    </location>
</feature>
<dbReference type="InterPro" id="IPR006594">
    <property type="entry name" value="LisH"/>
</dbReference>
<reference evidence="2" key="1">
    <citation type="submission" date="2017-07" db="EMBL/GenBank/DDBJ databases">
        <authorList>
            <person name="Mikheyev A."/>
            <person name="Grau M."/>
        </authorList>
    </citation>
    <scope>NUCLEOTIDE SEQUENCE</scope>
    <source>
        <tissue evidence="2">Venom_gland</tissue>
    </source>
</reference>
<dbReference type="EMBL" id="IACJ01066983">
    <property type="protein sequence ID" value="LAA44658.1"/>
    <property type="molecule type" value="Transcribed_RNA"/>
</dbReference>
<dbReference type="PANTHER" id="PTHR15087">
    <property type="entry name" value="PROTEIN NPAT"/>
    <property type="match status" value="1"/>
</dbReference>
<dbReference type="InterPro" id="IPR052850">
    <property type="entry name" value="NPAT_LisH"/>
</dbReference>
<dbReference type="PANTHER" id="PTHR15087:SF14">
    <property type="entry name" value="PROTEIN NPAT"/>
    <property type="match status" value="1"/>
</dbReference>
<name>A0A2D4FB22_MICCO</name>
<evidence type="ECO:0000256" key="1">
    <source>
        <dbReference type="SAM" id="MobiDB-lite"/>
    </source>
</evidence>
<dbReference type="GO" id="GO:0003712">
    <property type="term" value="F:transcription coregulator activity"/>
    <property type="evidence" value="ECO:0007669"/>
    <property type="project" value="TreeGrafter"/>
</dbReference>
<dbReference type="AlphaFoldDB" id="A0A2D4FB22"/>
<dbReference type="GO" id="GO:0005634">
    <property type="term" value="C:nucleus"/>
    <property type="evidence" value="ECO:0007669"/>
    <property type="project" value="TreeGrafter"/>
</dbReference>
<organism evidence="2">
    <name type="scientific">Micrurus corallinus</name>
    <name type="common">Brazilian coral snake</name>
    <dbReference type="NCBI Taxonomy" id="54390"/>
    <lineage>
        <taxon>Eukaryota</taxon>
        <taxon>Metazoa</taxon>
        <taxon>Chordata</taxon>
        <taxon>Craniata</taxon>
        <taxon>Vertebrata</taxon>
        <taxon>Euteleostomi</taxon>
        <taxon>Lepidosauria</taxon>
        <taxon>Squamata</taxon>
        <taxon>Bifurcata</taxon>
        <taxon>Unidentata</taxon>
        <taxon>Episquamata</taxon>
        <taxon>Toxicofera</taxon>
        <taxon>Serpentes</taxon>
        <taxon>Colubroidea</taxon>
        <taxon>Elapidae</taxon>
        <taxon>Elapinae</taxon>
        <taxon>Micrurus</taxon>
    </lineage>
</organism>
<protein>
    <submittedName>
        <fullName evidence="2">Uncharacterized protein</fullName>
    </submittedName>
</protein>